<keyword evidence="1" id="KW-0732">Signal</keyword>
<accession>A0A8J8SEK7</accession>
<proteinExistence type="predicted"/>
<organism evidence="2 3">
    <name type="scientific">Vallitalea guaymasensis</name>
    <dbReference type="NCBI Taxonomy" id="1185412"/>
    <lineage>
        <taxon>Bacteria</taxon>
        <taxon>Bacillati</taxon>
        <taxon>Bacillota</taxon>
        <taxon>Clostridia</taxon>
        <taxon>Lachnospirales</taxon>
        <taxon>Vallitaleaceae</taxon>
        <taxon>Vallitalea</taxon>
    </lineage>
</organism>
<keyword evidence="3" id="KW-1185">Reference proteome</keyword>
<dbReference type="KEGG" id="vgu:HYG85_23885"/>
<reference evidence="2 3" key="1">
    <citation type="submission" date="2020-07" db="EMBL/GenBank/DDBJ databases">
        <title>Vallitalea guaymasensis genome.</title>
        <authorList>
            <person name="Postec A."/>
        </authorList>
    </citation>
    <scope>NUCLEOTIDE SEQUENCE [LARGE SCALE GENOMIC DNA]</scope>
    <source>
        <strain evidence="2 3">Ra1766G1</strain>
    </source>
</reference>
<dbReference type="RefSeq" id="WP_212691737.1">
    <property type="nucleotide sequence ID" value="NZ_CP058561.1"/>
</dbReference>
<feature type="chain" id="PRO_5035189624" evidence="1">
    <location>
        <begin position="28"/>
        <end position="133"/>
    </location>
</feature>
<gene>
    <name evidence="2" type="ORF">HYG85_23885</name>
</gene>
<dbReference type="Proteomes" id="UP000677305">
    <property type="component" value="Chromosome"/>
</dbReference>
<dbReference type="EMBL" id="CP058561">
    <property type="protein sequence ID" value="QUH31809.1"/>
    <property type="molecule type" value="Genomic_DNA"/>
</dbReference>
<dbReference type="AlphaFoldDB" id="A0A8J8SEK7"/>
<name>A0A8J8SEK7_9FIRM</name>
<sequence>MKNKIGKLKGMTIVGLMALTLSTSAFAAETDPYANDKDLQDIFKVYEEAPDNGMLLAPNPYADELEAETDPYADDKELQDIFELYEEAPDNGMLLAPNPNIVDKEIEDNNTTVLNSIGTFFNGIFNWFMGILG</sequence>
<protein>
    <submittedName>
        <fullName evidence="2">Uncharacterized protein</fullName>
    </submittedName>
</protein>
<feature type="signal peptide" evidence="1">
    <location>
        <begin position="1"/>
        <end position="27"/>
    </location>
</feature>
<evidence type="ECO:0000256" key="1">
    <source>
        <dbReference type="SAM" id="SignalP"/>
    </source>
</evidence>
<evidence type="ECO:0000313" key="2">
    <source>
        <dbReference type="EMBL" id="QUH31809.1"/>
    </source>
</evidence>
<evidence type="ECO:0000313" key="3">
    <source>
        <dbReference type="Proteomes" id="UP000677305"/>
    </source>
</evidence>